<accession>A0A0M0KJ51</accession>
<evidence type="ECO:0000256" key="5">
    <source>
        <dbReference type="ARBA" id="ARBA00023136"/>
    </source>
</evidence>
<dbReference type="AlphaFoldDB" id="A0A0M0KJ51"/>
<dbReference type="EMBL" id="LILD01000001">
    <property type="protein sequence ID" value="KOO38891.1"/>
    <property type="molecule type" value="Genomic_DNA"/>
</dbReference>
<dbReference type="GeneID" id="87597830"/>
<feature type="transmembrane region" description="Helical" evidence="6">
    <location>
        <begin position="248"/>
        <end position="266"/>
    </location>
</feature>
<evidence type="ECO:0000256" key="6">
    <source>
        <dbReference type="SAM" id="Phobius"/>
    </source>
</evidence>
<feature type="transmembrane region" description="Helical" evidence="6">
    <location>
        <begin position="6"/>
        <end position="26"/>
    </location>
</feature>
<evidence type="ECO:0000259" key="7">
    <source>
        <dbReference type="Pfam" id="PF05425"/>
    </source>
</evidence>
<comment type="caution">
    <text evidence="8">The sequence shown here is derived from an EMBL/GenBank/DDBJ whole genome shotgun (WGS) entry which is preliminary data.</text>
</comment>
<feature type="transmembrane region" description="Helical" evidence="6">
    <location>
        <begin position="140"/>
        <end position="164"/>
    </location>
</feature>
<feature type="transmembrane region" description="Helical" evidence="6">
    <location>
        <begin position="333"/>
        <end position="353"/>
    </location>
</feature>
<evidence type="ECO:0000256" key="1">
    <source>
        <dbReference type="ARBA" id="ARBA00004651"/>
    </source>
</evidence>
<dbReference type="InterPro" id="IPR032694">
    <property type="entry name" value="CopC/D"/>
</dbReference>
<evidence type="ECO:0000256" key="2">
    <source>
        <dbReference type="ARBA" id="ARBA00022475"/>
    </source>
</evidence>
<evidence type="ECO:0000256" key="4">
    <source>
        <dbReference type="ARBA" id="ARBA00022989"/>
    </source>
</evidence>
<reference evidence="8" key="1">
    <citation type="submission" date="2015-08" db="EMBL/GenBank/DDBJ databases">
        <title>Complete DNA Sequence of Pseudomonas syringae pv. actinidiae, the Causal Agent of Kiwifruit Canker Disease.</title>
        <authorList>
            <person name="Rikkerink E.H.A."/>
            <person name="Fineran P.C."/>
        </authorList>
    </citation>
    <scope>NUCLEOTIDE SEQUENCE</scope>
    <source>
        <strain evidence="8">DSM 13666</strain>
    </source>
</reference>
<dbReference type="RefSeq" id="WP_053431020.1">
    <property type="nucleotide sequence ID" value="NZ_CP040441.1"/>
</dbReference>
<feature type="transmembrane region" description="Helical" evidence="6">
    <location>
        <begin position="86"/>
        <end position="104"/>
    </location>
</feature>
<feature type="transmembrane region" description="Helical" evidence="6">
    <location>
        <begin position="176"/>
        <end position="196"/>
    </location>
</feature>
<dbReference type="GO" id="GO:0006825">
    <property type="term" value="P:copper ion transport"/>
    <property type="evidence" value="ECO:0007669"/>
    <property type="project" value="InterPro"/>
</dbReference>
<comment type="subcellular location">
    <subcellularLocation>
        <location evidence="1">Cell membrane</location>
        <topology evidence="1">Multi-pass membrane protein</topology>
    </subcellularLocation>
</comment>
<proteinExistence type="predicted"/>
<dbReference type="InterPro" id="IPR008457">
    <property type="entry name" value="Cu-R_CopD_dom"/>
</dbReference>
<organism evidence="8">
    <name type="scientific">Halalkalibacterium halodurans</name>
    <name type="common">Bacillus halodurans</name>
    <dbReference type="NCBI Taxonomy" id="86665"/>
    <lineage>
        <taxon>Bacteria</taxon>
        <taxon>Bacillati</taxon>
        <taxon>Bacillota</taxon>
        <taxon>Bacilli</taxon>
        <taxon>Bacillales</taxon>
        <taxon>Bacillaceae</taxon>
        <taxon>Halalkalibacterium (ex Joshi et al. 2022)</taxon>
    </lineage>
</organism>
<name>A0A0M0KJ51_ALKHA</name>
<keyword evidence="3 6" id="KW-0812">Transmembrane</keyword>
<keyword evidence="5 6" id="KW-0472">Membrane</keyword>
<dbReference type="PATRIC" id="fig|136160.3.peg.2021"/>
<gene>
    <name evidence="8" type="ORF">AMD02_08420</name>
</gene>
<feature type="transmembrane region" description="Helical" evidence="6">
    <location>
        <begin position="307"/>
        <end position="326"/>
    </location>
</feature>
<keyword evidence="4 6" id="KW-1133">Transmembrane helix</keyword>
<feature type="domain" description="Copper resistance protein D" evidence="7">
    <location>
        <begin position="173"/>
        <end position="265"/>
    </location>
</feature>
<dbReference type="GO" id="GO:0005886">
    <property type="term" value="C:plasma membrane"/>
    <property type="evidence" value="ECO:0007669"/>
    <property type="project" value="UniProtKB-SubCell"/>
</dbReference>
<feature type="transmembrane region" description="Helical" evidence="6">
    <location>
        <begin position="111"/>
        <end position="128"/>
    </location>
</feature>
<dbReference type="PANTHER" id="PTHR34820">
    <property type="entry name" value="INNER MEMBRANE PROTEIN YEBZ"/>
    <property type="match status" value="1"/>
</dbReference>
<sequence length="535" mass="59420">MLSGMSGGMLFIVFAWLIGHAVLRIVPTAYKPVLMVRSRGIALALSAIPLLLAYQLYEVVRVVQSQFSLSFQEAASTVIIQHPVGQSWFVVFTVTVFLGVLLLFPEKRVTANLFFVGVLLLIVSVSWVSHGTALLGWQGFVLNTSHLLASAVWIGTLLMVGWGARPLTDGLKFHRWFSLMVVCAVAVLSVSGLLLMNDIVPEYVPSWALTYGQFLLMKHLLFLPLLLFGLRHLLWLRAEKPLSVVQRSIRIESVVGCVVFFLSAFMTRQTPPHEVAETMQVEPPAWSFLLFHPEGLSVFQQLTLSPTGPGIACLILAMIGLAVSVLSLRRHSLFVFTTSGLTISLLLYVGLMLSVTPVSILVDETRYPTVEAAIQATYEDKTSIDIVLEDETEETTTVIYTVNAHDFVIEKLGIDSETGDFYRLPAAMLTVGGTSVYDEPMKIRTFQVTDGQWKQTGSNYTYVTFGMIQEPKETVRLQLHYEDGSYVTELTNGVFYHVYQSDVEMSQPVIDFLAEDGTKVDQFLPAGVEQGVYCH</sequence>
<dbReference type="PANTHER" id="PTHR34820:SF4">
    <property type="entry name" value="INNER MEMBRANE PROTEIN YEBZ"/>
    <property type="match status" value="1"/>
</dbReference>
<evidence type="ECO:0000256" key="3">
    <source>
        <dbReference type="ARBA" id="ARBA00022692"/>
    </source>
</evidence>
<protein>
    <recommendedName>
        <fullName evidence="7">Copper resistance protein D domain-containing protein</fullName>
    </recommendedName>
</protein>
<evidence type="ECO:0000313" key="8">
    <source>
        <dbReference type="EMBL" id="KOO38891.1"/>
    </source>
</evidence>
<feature type="transmembrane region" description="Helical" evidence="6">
    <location>
        <begin position="38"/>
        <end position="57"/>
    </location>
</feature>
<feature type="transmembrane region" description="Helical" evidence="6">
    <location>
        <begin position="216"/>
        <end position="236"/>
    </location>
</feature>
<keyword evidence="2" id="KW-1003">Cell membrane</keyword>
<dbReference type="Pfam" id="PF05425">
    <property type="entry name" value="CopD"/>
    <property type="match status" value="1"/>
</dbReference>